<dbReference type="AlphaFoldDB" id="A0A2H0UR80"/>
<dbReference type="Pfam" id="PF00534">
    <property type="entry name" value="Glycos_transf_1"/>
    <property type="match status" value="1"/>
</dbReference>
<evidence type="ECO:0000313" key="3">
    <source>
        <dbReference type="Proteomes" id="UP000231157"/>
    </source>
</evidence>
<dbReference type="PANTHER" id="PTHR12526:SF630">
    <property type="entry name" value="GLYCOSYLTRANSFERASE"/>
    <property type="match status" value="1"/>
</dbReference>
<dbReference type="InterPro" id="IPR001296">
    <property type="entry name" value="Glyco_trans_1"/>
</dbReference>
<feature type="domain" description="Glycosyl transferase family 1" evidence="1">
    <location>
        <begin position="195"/>
        <end position="359"/>
    </location>
</feature>
<dbReference type="Proteomes" id="UP000231157">
    <property type="component" value="Unassembled WGS sequence"/>
</dbReference>
<dbReference type="GO" id="GO:0016757">
    <property type="term" value="F:glycosyltransferase activity"/>
    <property type="evidence" value="ECO:0007669"/>
    <property type="project" value="InterPro"/>
</dbReference>
<protein>
    <recommendedName>
        <fullName evidence="1">Glycosyl transferase family 1 domain-containing protein</fullName>
    </recommendedName>
</protein>
<organism evidence="2 3">
    <name type="scientific">Candidatus Harrisonbacteria bacterium CG10_big_fil_rev_8_21_14_0_10_40_38</name>
    <dbReference type="NCBI Taxonomy" id="1974583"/>
    <lineage>
        <taxon>Bacteria</taxon>
        <taxon>Candidatus Harrisoniibacteriota</taxon>
    </lineage>
</organism>
<dbReference type="SUPFAM" id="SSF53756">
    <property type="entry name" value="UDP-Glycosyltransferase/glycogen phosphorylase"/>
    <property type="match status" value="1"/>
</dbReference>
<dbReference type="EMBL" id="PFAZ01000009">
    <property type="protein sequence ID" value="PIR88891.1"/>
    <property type="molecule type" value="Genomic_DNA"/>
</dbReference>
<dbReference type="CDD" id="cd03801">
    <property type="entry name" value="GT4_PimA-like"/>
    <property type="match status" value="1"/>
</dbReference>
<evidence type="ECO:0000259" key="1">
    <source>
        <dbReference type="Pfam" id="PF00534"/>
    </source>
</evidence>
<accession>A0A2H0UR80</accession>
<name>A0A2H0UR80_9BACT</name>
<sequence length="385" mass="44864">MTKHQEHGKKDFSNNSQKLCYICPFYDKDSATHISYLAPFIKKVADKADVFLIIEKANEKPDLGTAYTRVSSKKSKVFKIIKTFFYLIEARAKGYKNIYIHYSFSAAYLASWVFGKTGGKVFYWNCGMPWNYKRPKVRDWFERLAYRRINFLVTGTDGMADLYSKHYKISKEKIKVMANWIDLEKIKNQKSKIKIDDIKKELNIKENQKVLLFVHRLSKRKGAHHLTEIINSLNFKFQISNFILLVAGNGPEAENIKHQITNYKLNDKVRLLGWIPQNKIGDYFSIADVFLMPSEEEGFPHVLLESMVYGVPFVATDVGGVKEITPPILRVYIQKVGNNENFAKAVKELLTLKEDELQKIKDEERGWVKRYDIKVSVERFLEMIE</sequence>
<gene>
    <name evidence="2" type="ORF">COU07_03270</name>
</gene>
<dbReference type="Gene3D" id="3.40.50.2000">
    <property type="entry name" value="Glycogen Phosphorylase B"/>
    <property type="match status" value="2"/>
</dbReference>
<proteinExistence type="predicted"/>
<evidence type="ECO:0000313" key="2">
    <source>
        <dbReference type="EMBL" id="PIR88891.1"/>
    </source>
</evidence>
<reference evidence="3" key="1">
    <citation type="submission" date="2017-09" db="EMBL/GenBank/DDBJ databases">
        <title>Depth-based differentiation of microbial function through sediment-hosted aquifers and enrichment of novel symbionts in the deep terrestrial subsurface.</title>
        <authorList>
            <person name="Probst A.J."/>
            <person name="Ladd B."/>
            <person name="Jarett J.K."/>
            <person name="Geller-Mcgrath D.E."/>
            <person name="Sieber C.M.K."/>
            <person name="Emerson J.B."/>
            <person name="Anantharaman K."/>
            <person name="Thomas B.C."/>
            <person name="Malmstrom R."/>
            <person name="Stieglmeier M."/>
            <person name="Klingl A."/>
            <person name="Woyke T."/>
            <person name="Ryan C.M."/>
            <person name="Banfield J.F."/>
        </authorList>
    </citation>
    <scope>NUCLEOTIDE SEQUENCE [LARGE SCALE GENOMIC DNA]</scope>
</reference>
<comment type="caution">
    <text evidence="2">The sequence shown here is derived from an EMBL/GenBank/DDBJ whole genome shotgun (WGS) entry which is preliminary data.</text>
</comment>
<dbReference type="PANTHER" id="PTHR12526">
    <property type="entry name" value="GLYCOSYLTRANSFERASE"/>
    <property type="match status" value="1"/>
</dbReference>